<keyword evidence="2" id="KW-1185">Reference proteome</keyword>
<reference evidence="1" key="1">
    <citation type="submission" date="2023-06" db="EMBL/GenBank/DDBJ databases">
        <title>MT1 and MT2 Draft Genomes of Novel Species.</title>
        <authorList>
            <person name="Venkateswaran K."/>
        </authorList>
    </citation>
    <scope>NUCLEOTIDE SEQUENCE</scope>
    <source>
        <strain evidence="1">F6_8S_P_1B</strain>
    </source>
</reference>
<dbReference type="Proteomes" id="UP001174208">
    <property type="component" value="Unassembled WGS sequence"/>
</dbReference>
<evidence type="ECO:0000313" key="2">
    <source>
        <dbReference type="Proteomes" id="UP001174208"/>
    </source>
</evidence>
<name>A0ABT8KED9_9MICO</name>
<proteinExistence type="predicted"/>
<comment type="caution">
    <text evidence="1">The sequence shown here is derived from an EMBL/GenBank/DDBJ whole genome shotgun (WGS) entry which is preliminary data.</text>
</comment>
<dbReference type="RefSeq" id="WP_301212375.1">
    <property type="nucleotide sequence ID" value="NZ_JAROCF010000001.1"/>
</dbReference>
<dbReference type="EMBL" id="JAROCF010000001">
    <property type="protein sequence ID" value="MDN4615825.1"/>
    <property type="molecule type" value="Genomic_DNA"/>
</dbReference>
<protein>
    <submittedName>
        <fullName evidence="1">Uncharacterized protein</fullName>
    </submittedName>
</protein>
<accession>A0ABT8KED9</accession>
<sequence>MTSPLEYLNADGADEADYEQPMRELYAYPDGDHWLDGIVTGVKPGAAIEGGALVQFDERLWVRASLVRESDHYIAVLLGRDGDVYAEVITSFIDGQPADPIRDISVTDGESNIGTEWRPIDEPRTGTRVRYRYTGSADLPQP</sequence>
<gene>
    <name evidence="1" type="ORF">P5G50_15335</name>
</gene>
<organism evidence="1 2">
    <name type="scientific">Leifsonia williamsii</name>
    <dbReference type="NCBI Taxonomy" id="3035919"/>
    <lineage>
        <taxon>Bacteria</taxon>
        <taxon>Bacillati</taxon>
        <taxon>Actinomycetota</taxon>
        <taxon>Actinomycetes</taxon>
        <taxon>Micrococcales</taxon>
        <taxon>Microbacteriaceae</taxon>
        <taxon>Leifsonia</taxon>
    </lineage>
</organism>
<evidence type="ECO:0000313" key="1">
    <source>
        <dbReference type="EMBL" id="MDN4615825.1"/>
    </source>
</evidence>